<sequence>MEQEGNKRKPIMRDSTERTEKKLSFATRLSQVFESPVTGSSRLQADIIPTNIQERFHELQVTPQKKMKRATIDSTVTSSPGTQASRVSGQSELHTSTAIAAPFCKSIRHTSMGLCYVPEETSVTPHSNHLPTVPMKDNTRNVFRSILNNTFTTKNAANVLILGDKLHGEKIKNNLLYQHSLQKTTSSLACSSINLNIICEENPPESILPDVHFCFILICMDDFHGLTSASDGLMKLHKASVPVHHMLVLSVSNAREVCKSVIDQ</sequence>
<keyword evidence="3" id="KW-1185">Reference proteome</keyword>
<evidence type="ECO:0008006" key="4">
    <source>
        <dbReference type="Google" id="ProtNLM"/>
    </source>
</evidence>
<dbReference type="Proteomes" id="UP001445076">
    <property type="component" value="Unassembled WGS sequence"/>
</dbReference>
<proteinExistence type="predicted"/>
<protein>
    <recommendedName>
        <fullName evidence="4">Centromere protein M</fullName>
    </recommendedName>
</protein>
<evidence type="ECO:0000256" key="1">
    <source>
        <dbReference type="SAM" id="MobiDB-lite"/>
    </source>
</evidence>
<comment type="caution">
    <text evidence="2">The sequence shown here is derived from an EMBL/GenBank/DDBJ whole genome shotgun (WGS) entry which is preliminary data.</text>
</comment>
<evidence type="ECO:0000313" key="2">
    <source>
        <dbReference type="EMBL" id="KAK8718665.1"/>
    </source>
</evidence>
<evidence type="ECO:0000313" key="3">
    <source>
        <dbReference type="Proteomes" id="UP001445076"/>
    </source>
</evidence>
<accession>A0AAW0VP64</accession>
<name>A0AAW0VP64_CHEQU</name>
<feature type="non-terminal residue" evidence="2">
    <location>
        <position position="264"/>
    </location>
</feature>
<gene>
    <name evidence="2" type="ORF">OTU49_014561</name>
</gene>
<dbReference type="AlphaFoldDB" id="A0AAW0VP64"/>
<feature type="region of interest" description="Disordered" evidence="1">
    <location>
        <begin position="64"/>
        <end position="90"/>
    </location>
</feature>
<feature type="compositionally biased region" description="Polar residues" evidence="1">
    <location>
        <begin position="72"/>
        <end position="90"/>
    </location>
</feature>
<organism evidence="2 3">
    <name type="scientific">Cherax quadricarinatus</name>
    <name type="common">Australian red claw crayfish</name>
    <dbReference type="NCBI Taxonomy" id="27406"/>
    <lineage>
        <taxon>Eukaryota</taxon>
        <taxon>Metazoa</taxon>
        <taxon>Ecdysozoa</taxon>
        <taxon>Arthropoda</taxon>
        <taxon>Crustacea</taxon>
        <taxon>Multicrustacea</taxon>
        <taxon>Malacostraca</taxon>
        <taxon>Eumalacostraca</taxon>
        <taxon>Eucarida</taxon>
        <taxon>Decapoda</taxon>
        <taxon>Pleocyemata</taxon>
        <taxon>Astacidea</taxon>
        <taxon>Parastacoidea</taxon>
        <taxon>Parastacidae</taxon>
        <taxon>Cherax</taxon>
    </lineage>
</organism>
<reference evidence="2 3" key="1">
    <citation type="journal article" date="2024" name="BMC Genomics">
        <title>Genome assembly of redclaw crayfish (Cherax quadricarinatus) provides insights into its immune adaptation and hypoxia tolerance.</title>
        <authorList>
            <person name="Liu Z."/>
            <person name="Zheng J."/>
            <person name="Li H."/>
            <person name="Fang K."/>
            <person name="Wang S."/>
            <person name="He J."/>
            <person name="Zhou D."/>
            <person name="Weng S."/>
            <person name="Chi M."/>
            <person name="Gu Z."/>
            <person name="He J."/>
            <person name="Li F."/>
            <person name="Wang M."/>
        </authorList>
    </citation>
    <scope>NUCLEOTIDE SEQUENCE [LARGE SCALE GENOMIC DNA]</scope>
    <source>
        <strain evidence="2">ZL_2023a</strain>
    </source>
</reference>
<dbReference type="EMBL" id="JARKIK010004719">
    <property type="protein sequence ID" value="KAK8718665.1"/>
    <property type="molecule type" value="Genomic_DNA"/>
</dbReference>